<dbReference type="AlphaFoldDB" id="A0A978UKU7"/>
<evidence type="ECO:0000313" key="3">
    <source>
        <dbReference type="Proteomes" id="UP000813462"/>
    </source>
</evidence>
<reference evidence="2" key="1">
    <citation type="journal article" date="2021" name="Front. Plant Sci.">
        <title>Chromosome-Scale Genome Assembly for Chinese Sour Jujube and Insights Into Its Genome Evolution and Domestication Signature.</title>
        <authorList>
            <person name="Shen L.-Y."/>
            <person name="Luo H."/>
            <person name="Wang X.-L."/>
            <person name="Wang X.-M."/>
            <person name="Qiu X.-J."/>
            <person name="Liu H."/>
            <person name="Zhou S.-S."/>
            <person name="Jia K.-H."/>
            <person name="Nie S."/>
            <person name="Bao Y.-T."/>
            <person name="Zhang R.-G."/>
            <person name="Yun Q.-Z."/>
            <person name="Chai Y.-H."/>
            <person name="Lu J.-Y."/>
            <person name="Li Y."/>
            <person name="Zhao S.-W."/>
            <person name="Mao J.-F."/>
            <person name="Jia S.-G."/>
            <person name="Mao Y.-M."/>
        </authorList>
    </citation>
    <scope>NUCLEOTIDE SEQUENCE</scope>
    <source>
        <strain evidence="2">AT0</strain>
        <tissue evidence="2">Leaf</tissue>
    </source>
</reference>
<organism evidence="2 3">
    <name type="scientific">Ziziphus jujuba var. spinosa</name>
    <dbReference type="NCBI Taxonomy" id="714518"/>
    <lineage>
        <taxon>Eukaryota</taxon>
        <taxon>Viridiplantae</taxon>
        <taxon>Streptophyta</taxon>
        <taxon>Embryophyta</taxon>
        <taxon>Tracheophyta</taxon>
        <taxon>Spermatophyta</taxon>
        <taxon>Magnoliopsida</taxon>
        <taxon>eudicotyledons</taxon>
        <taxon>Gunneridae</taxon>
        <taxon>Pentapetalae</taxon>
        <taxon>rosids</taxon>
        <taxon>fabids</taxon>
        <taxon>Rosales</taxon>
        <taxon>Rhamnaceae</taxon>
        <taxon>Paliureae</taxon>
        <taxon>Ziziphus</taxon>
    </lineage>
</organism>
<gene>
    <name evidence="2" type="ORF">FEM48_Zijuj10G0027400</name>
</gene>
<dbReference type="InterPro" id="IPR005174">
    <property type="entry name" value="KIB1-4_b-propeller"/>
</dbReference>
<dbReference type="PANTHER" id="PTHR47123:SF15">
    <property type="entry name" value="F-BOX PROTEIN SKIP23"/>
    <property type="match status" value="1"/>
</dbReference>
<dbReference type="Pfam" id="PF03478">
    <property type="entry name" value="Beta-prop_KIB1-4"/>
    <property type="match status" value="1"/>
</dbReference>
<accession>A0A978UKU7</accession>
<protein>
    <recommendedName>
        <fullName evidence="1">KIB1-4 beta-propeller domain-containing protein</fullName>
    </recommendedName>
</protein>
<evidence type="ECO:0000313" key="2">
    <source>
        <dbReference type="EMBL" id="KAH7515449.1"/>
    </source>
</evidence>
<proteinExistence type="predicted"/>
<dbReference type="PANTHER" id="PTHR47123">
    <property type="entry name" value="F-BOX PROTEIN SKIP23"/>
    <property type="match status" value="1"/>
</dbReference>
<feature type="domain" description="KIB1-4 beta-propeller" evidence="1">
    <location>
        <begin position="89"/>
        <end position="236"/>
    </location>
</feature>
<dbReference type="Proteomes" id="UP000813462">
    <property type="component" value="Unassembled WGS sequence"/>
</dbReference>
<dbReference type="EMBL" id="JAEACU010000010">
    <property type="protein sequence ID" value="KAH7515449.1"/>
    <property type="molecule type" value="Genomic_DNA"/>
</dbReference>
<sequence>MTVTETVLYHIAPKYTDDDNNKRNSSSSWGWLLKLQETGQHGRFLPVNPNFDLYCNTYSTFPKVLNALDFRVSELSKFYTCIIDMQKYIVSYGDKYCLVQEDGRALTIDYSLKEKINIASPLSIQDDHDHSDHGKHLVVGLDGELLLVDVCLDGKLLLLNVLSYANNNNVKTNKWLKKLKHVKVFKLNAKEKKWVKMESLEGMILFVGFDYTSFSVFAGDFPGCKGICICLQYFHDQVAVFDLIAGCFLPLEDLDCYTKIFFPPWSRSEGGRDCNGQQLLMTDLFPRKEELLPDQFD</sequence>
<evidence type="ECO:0000259" key="1">
    <source>
        <dbReference type="Pfam" id="PF03478"/>
    </source>
</evidence>
<name>A0A978UKU7_ZIZJJ</name>
<comment type="caution">
    <text evidence="2">The sequence shown here is derived from an EMBL/GenBank/DDBJ whole genome shotgun (WGS) entry which is preliminary data.</text>
</comment>
<dbReference type="InterPro" id="IPR051304">
    <property type="entry name" value="SCF_F-box_domain"/>
</dbReference>